<evidence type="ECO:0000259" key="2">
    <source>
        <dbReference type="Pfam" id="PF25302"/>
    </source>
</evidence>
<gene>
    <name evidence="3" type="ORF">C1H87_19220</name>
</gene>
<feature type="domain" description="NAD glycohydrolase translocation F5/8 type C" evidence="2">
    <location>
        <begin position="55"/>
        <end position="216"/>
    </location>
</feature>
<dbReference type="InterPro" id="IPR057561">
    <property type="entry name" value="NADase_transloc"/>
</dbReference>
<dbReference type="Pfam" id="PF25302">
    <property type="entry name" value="NADase_transloc"/>
    <property type="match status" value="1"/>
</dbReference>
<feature type="chain" id="PRO_5018320167" description="NAD glycohydrolase translocation F5/8 type C domain-containing protein" evidence="1">
    <location>
        <begin position="25"/>
        <end position="236"/>
    </location>
</feature>
<dbReference type="NCBIfam" id="NF047619">
    <property type="entry name" value="NADase_discoid"/>
    <property type="match status" value="1"/>
</dbReference>
<evidence type="ECO:0000313" key="3">
    <source>
        <dbReference type="EMBL" id="AUP80729.1"/>
    </source>
</evidence>
<keyword evidence="4" id="KW-1185">Reference proteome</keyword>
<dbReference type="KEGG" id="fek:C1H87_19220"/>
<sequence length="236" mass="27214">MRKKITLLITISLCLLLPFKFLNAQDFVAKIGFMEEVHIFDGAFYEVYKTIPLKPKKVDVSSSLKSNTNKYKKANLLDKDPKTAWVEGVKGNGIGEKIRFSFDMGTHPDVITFTPGYFNTEDTWYKNNRVSKFKIKFLTIEDDAYSRELLGEIIVSIPKEPTINSIVPNIYSVNVSSIFFQNMPAEEFEIVEFEIIDVDSTNAKYNDTCISEIGFYQHDDTKMIKTISYKDYEKKQ</sequence>
<accession>A0A2K9PUK4</accession>
<name>A0A2K9PUK4_9FLAO</name>
<dbReference type="Proteomes" id="UP000235826">
    <property type="component" value="Chromosome"/>
</dbReference>
<dbReference type="RefSeq" id="WP_102757375.1">
    <property type="nucleotide sequence ID" value="NZ_CP025791.1"/>
</dbReference>
<proteinExistence type="predicted"/>
<dbReference type="AlphaFoldDB" id="A0A2K9PUK4"/>
<evidence type="ECO:0000256" key="1">
    <source>
        <dbReference type="SAM" id="SignalP"/>
    </source>
</evidence>
<protein>
    <recommendedName>
        <fullName evidence="2">NAD glycohydrolase translocation F5/8 type C domain-containing protein</fullName>
    </recommendedName>
</protein>
<dbReference type="EMBL" id="CP025791">
    <property type="protein sequence ID" value="AUP80729.1"/>
    <property type="molecule type" value="Genomic_DNA"/>
</dbReference>
<dbReference type="OrthoDB" id="9784548at2"/>
<feature type="signal peptide" evidence="1">
    <location>
        <begin position="1"/>
        <end position="24"/>
    </location>
</feature>
<keyword evidence="1" id="KW-0732">Signal</keyword>
<organism evidence="3 4">
    <name type="scientific">Flavivirga eckloniae</name>
    <dbReference type="NCBI Taxonomy" id="1803846"/>
    <lineage>
        <taxon>Bacteria</taxon>
        <taxon>Pseudomonadati</taxon>
        <taxon>Bacteroidota</taxon>
        <taxon>Flavobacteriia</taxon>
        <taxon>Flavobacteriales</taxon>
        <taxon>Flavobacteriaceae</taxon>
        <taxon>Flavivirga</taxon>
    </lineage>
</organism>
<reference evidence="3 4" key="1">
    <citation type="submission" date="2018-01" db="EMBL/GenBank/DDBJ databases">
        <title>Complete genome sequence of Flavivirga eckloniae ECD14 isolated from seaweed Ecklonia cava.</title>
        <authorList>
            <person name="Lee J.H."/>
            <person name="Baik K.S."/>
            <person name="Seong C.N."/>
        </authorList>
    </citation>
    <scope>NUCLEOTIDE SEQUENCE [LARGE SCALE GENOMIC DNA]</scope>
    <source>
        <strain evidence="3 4">ECD14</strain>
    </source>
</reference>
<evidence type="ECO:0000313" key="4">
    <source>
        <dbReference type="Proteomes" id="UP000235826"/>
    </source>
</evidence>